<dbReference type="GO" id="GO:0044283">
    <property type="term" value="P:small molecule biosynthetic process"/>
    <property type="evidence" value="ECO:0007669"/>
    <property type="project" value="UniProtKB-ARBA"/>
</dbReference>
<sequence>MSENTDQQSQLLPDKEKQPTKDKWTLLFRNTWSFEVLSILFTAACFITLCCLLLVYNLKQSPDLPQGLTLNSIVSILVTAAQSSLLFSVGNAIGQLKWIWSRQGKRQLYDMQAVDDASRGPLGSLTILLQRQHPGSLLLSLGATVMIIPVAFDPFVQQIVSYPVRQVISPSDVATMKQTRFPLSAENTGDDVDDAFDHAMNAGLWPKFLSWIRPVRQEIVPGLSFCRPDGATSAMMTSTACLLDVQIQLTCTPVRLGLDQAHAVSILPTELRRSLIFDDPYAAMLQRLQHPCNPGNTPVVAPITLQCSFTDCKWHRSDKSPKHQVRLVQAELSGLANFGDDRCDVSGNDHDPTIRALPEILFEGPIVRINPRQVHINDPDFYEEIYAGSKAKRDKDTSYPPRLSASLSVISTIAHDHHRLRRSVINQFFSKKSVVGLEPIIQDKIDKLAEKFKQWAKKGDVLRFEYALSALTADVITHYCYGTSYRYLDDQFPENDLREAFGNLFVLNHLLYFFPILCTLLNNIPPRLMQLVNPKASVMAALRSRITQQSRETLQKKGNVTRENRETIFDALLDPNLPPSEKTLARLSEEGLIILGAGSETTANTMSLALYHLTNNPDVLEKLRAELKIVMPTPDTPAKWSDLEQLPYLTAVINESLRMAIGGSWRLPRISPNAPVVYGNYFIPAGTPMITASYFVHMNPTIFPDPHRFDPGRWIEANASGERLTRYIVSFSKGTRNCVGINLAYAELYLVIARIVRQFDLELCETTPEEVRFARDYVVPHAENGPWSVKGRIVRVLEK</sequence>
<dbReference type="InterPro" id="IPR036396">
    <property type="entry name" value="Cyt_P450_sf"/>
</dbReference>
<feature type="transmembrane region" description="Helical" evidence="9">
    <location>
        <begin position="36"/>
        <end position="56"/>
    </location>
</feature>
<gene>
    <name evidence="10" type="ORF">ALT_9650</name>
</gene>
<evidence type="ECO:0000256" key="9">
    <source>
        <dbReference type="SAM" id="Phobius"/>
    </source>
</evidence>
<dbReference type="SUPFAM" id="SSF48264">
    <property type="entry name" value="Cytochrome P450"/>
    <property type="match status" value="1"/>
</dbReference>
<dbReference type="CDD" id="cd11062">
    <property type="entry name" value="CYP58-like"/>
    <property type="match status" value="1"/>
</dbReference>
<comment type="similarity">
    <text evidence="2">Belongs to the cytochrome P450 family.</text>
</comment>
<dbReference type="Pfam" id="PF11374">
    <property type="entry name" value="DUF3176"/>
    <property type="match status" value="1"/>
</dbReference>
<dbReference type="PROSITE" id="PS00086">
    <property type="entry name" value="CYTOCHROME_P450"/>
    <property type="match status" value="1"/>
</dbReference>
<dbReference type="AlphaFoldDB" id="A0AAN4PTQ2"/>
<keyword evidence="9" id="KW-1133">Transmembrane helix</keyword>
<evidence type="ECO:0000256" key="7">
    <source>
        <dbReference type="ARBA" id="ARBA00023033"/>
    </source>
</evidence>
<dbReference type="PRINTS" id="PR00385">
    <property type="entry name" value="P450"/>
</dbReference>
<evidence type="ECO:0000256" key="1">
    <source>
        <dbReference type="ARBA" id="ARBA00001971"/>
    </source>
</evidence>
<dbReference type="InterPro" id="IPR021514">
    <property type="entry name" value="DUF3176"/>
</dbReference>
<dbReference type="Proteomes" id="UP000051487">
    <property type="component" value="Unassembled WGS sequence"/>
</dbReference>
<dbReference type="PRINTS" id="PR00463">
    <property type="entry name" value="EP450I"/>
</dbReference>
<evidence type="ECO:0000313" key="11">
    <source>
        <dbReference type="Proteomes" id="UP000051487"/>
    </source>
</evidence>
<keyword evidence="7" id="KW-0503">Monooxygenase</keyword>
<keyword evidence="9" id="KW-0472">Membrane</keyword>
<dbReference type="Pfam" id="PF00067">
    <property type="entry name" value="p450"/>
    <property type="match status" value="1"/>
</dbReference>
<evidence type="ECO:0000256" key="8">
    <source>
        <dbReference type="PIRSR" id="PIRSR602401-1"/>
    </source>
</evidence>
<dbReference type="EMBL" id="BCLY01000017">
    <property type="protein sequence ID" value="GAQ12329.1"/>
    <property type="molecule type" value="Genomic_DNA"/>
</dbReference>
<dbReference type="GO" id="GO:0005506">
    <property type="term" value="F:iron ion binding"/>
    <property type="evidence" value="ECO:0007669"/>
    <property type="project" value="InterPro"/>
</dbReference>
<keyword evidence="3 8" id="KW-0349">Heme</keyword>
<proteinExistence type="inferred from homology"/>
<feature type="transmembrane region" description="Helical" evidence="9">
    <location>
        <begin position="137"/>
        <end position="156"/>
    </location>
</feature>
<evidence type="ECO:0000256" key="3">
    <source>
        <dbReference type="ARBA" id="ARBA00022617"/>
    </source>
</evidence>
<protein>
    <submittedName>
        <fullName evidence="10">Trichodiene oxygenase</fullName>
    </submittedName>
</protein>
<keyword evidence="5" id="KW-0560">Oxidoreductase</keyword>
<keyword evidence="9" id="KW-0812">Transmembrane</keyword>
<dbReference type="GO" id="GO:0020037">
    <property type="term" value="F:heme binding"/>
    <property type="evidence" value="ECO:0007669"/>
    <property type="project" value="InterPro"/>
</dbReference>
<dbReference type="PANTHER" id="PTHR24305">
    <property type="entry name" value="CYTOCHROME P450"/>
    <property type="match status" value="1"/>
</dbReference>
<dbReference type="InterPro" id="IPR017972">
    <property type="entry name" value="Cyt_P450_CS"/>
</dbReference>
<evidence type="ECO:0000256" key="5">
    <source>
        <dbReference type="ARBA" id="ARBA00023002"/>
    </source>
</evidence>
<dbReference type="GO" id="GO:0016705">
    <property type="term" value="F:oxidoreductase activity, acting on paired donors, with incorporation or reduction of molecular oxygen"/>
    <property type="evidence" value="ECO:0007669"/>
    <property type="project" value="InterPro"/>
</dbReference>
<reference evidence="10 11" key="1">
    <citation type="submission" date="2015-11" db="EMBL/GenBank/DDBJ databases">
        <title>Aspergillus lentulus strain IFM 54703T.</title>
        <authorList>
            <person name="Kusuya Y."/>
            <person name="Sakai K."/>
            <person name="Kamei K."/>
            <person name="Takahashi H."/>
            <person name="Yaguchi T."/>
        </authorList>
    </citation>
    <scope>NUCLEOTIDE SEQUENCE [LARGE SCALE GENOMIC DNA]</scope>
    <source>
        <strain evidence="10 11">IFM 54703</strain>
    </source>
</reference>
<evidence type="ECO:0000256" key="4">
    <source>
        <dbReference type="ARBA" id="ARBA00022723"/>
    </source>
</evidence>
<feature type="binding site" description="axial binding residue" evidence="8">
    <location>
        <position position="738"/>
    </location>
    <ligand>
        <name>heme</name>
        <dbReference type="ChEBI" id="CHEBI:30413"/>
    </ligand>
    <ligandPart>
        <name>Fe</name>
        <dbReference type="ChEBI" id="CHEBI:18248"/>
    </ligandPart>
</feature>
<dbReference type="InterPro" id="IPR002401">
    <property type="entry name" value="Cyt_P450_E_grp-I"/>
</dbReference>
<dbReference type="InterPro" id="IPR050121">
    <property type="entry name" value="Cytochrome_P450_monoxygenase"/>
</dbReference>
<evidence type="ECO:0000256" key="2">
    <source>
        <dbReference type="ARBA" id="ARBA00010617"/>
    </source>
</evidence>
<feature type="transmembrane region" description="Helical" evidence="9">
    <location>
        <begin position="68"/>
        <end position="93"/>
    </location>
</feature>
<evidence type="ECO:0000313" key="10">
    <source>
        <dbReference type="EMBL" id="GAQ12329.1"/>
    </source>
</evidence>
<dbReference type="Gene3D" id="1.10.630.10">
    <property type="entry name" value="Cytochrome P450"/>
    <property type="match status" value="1"/>
</dbReference>
<dbReference type="GO" id="GO:0004497">
    <property type="term" value="F:monooxygenase activity"/>
    <property type="evidence" value="ECO:0007669"/>
    <property type="project" value="UniProtKB-KW"/>
</dbReference>
<dbReference type="InterPro" id="IPR001128">
    <property type="entry name" value="Cyt_P450"/>
</dbReference>
<organism evidence="10 11">
    <name type="scientific">Aspergillus lentulus</name>
    <dbReference type="NCBI Taxonomy" id="293939"/>
    <lineage>
        <taxon>Eukaryota</taxon>
        <taxon>Fungi</taxon>
        <taxon>Dikarya</taxon>
        <taxon>Ascomycota</taxon>
        <taxon>Pezizomycotina</taxon>
        <taxon>Eurotiomycetes</taxon>
        <taxon>Eurotiomycetidae</taxon>
        <taxon>Eurotiales</taxon>
        <taxon>Aspergillaceae</taxon>
        <taxon>Aspergillus</taxon>
        <taxon>Aspergillus subgen. Fumigati</taxon>
    </lineage>
</organism>
<evidence type="ECO:0000256" key="6">
    <source>
        <dbReference type="ARBA" id="ARBA00023004"/>
    </source>
</evidence>
<comment type="cofactor">
    <cofactor evidence="1 8">
        <name>heme</name>
        <dbReference type="ChEBI" id="CHEBI:30413"/>
    </cofactor>
</comment>
<keyword evidence="4 8" id="KW-0479">Metal-binding</keyword>
<name>A0AAN4PTQ2_ASPLE</name>
<comment type="caution">
    <text evidence="10">The sequence shown here is derived from an EMBL/GenBank/DDBJ whole genome shotgun (WGS) entry which is preliminary data.</text>
</comment>
<keyword evidence="6 8" id="KW-0408">Iron</keyword>
<dbReference type="PANTHER" id="PTHR24305:SF157">
    <property type="entry name" value="N-ACETYLTRYPTOPHAN 6-HYDROXYLASE IVOC-RELATED"/>
    <property type="match status" value="1"/>
</dbReference>
<accession>A0AAN4PTQ2</accession>